<keyword evidence="2" id="KW-1185">Reference proteome</keyword>
<reference evidence="1" key="1">
    <citation type="journal article" date="2020" name="Stud. Mycol.">
        <title>101 Dothideomycetes genomes: a test case for predicting lifestyles and emergence of pathogens.</title>
        <authorList>
            <person name="Haridas S."/>
            <person name="Albert R."/>
            <person name="Binder M."/>
            <person name="Bloem J."/>
            <person name="Labutti K."/>
            <person name="Salamov A."/>
            <person name="Andreopoulos B."/>
            <person name="Baker S."/>
            <person name="Barry K."/>
            <person name="Bills G."/>
            <person name="Bluhm B."/>
            <person name="Cannon C."/>
            <person name="Castanera R."/>
            <person name="Culley D."/>
            <person name="Daum C."/>
            <person name="Ezra D."/>
            <person name="Gonzalez J."/>
            <person name="Henrissat B."/>
            <person name="Kuo A."/>
            <person name="Liang C."/>
            <person name="Lipzen A."/>
            <person name="Lutzoni F."/>
            <person name="Magnuson J."/>
            <person name="Mondo S."/>
            <person name="Nolan M."/>
            <person name="Ohm R."/>
            <person name="Pangilinan J."/>
            <person name="Park H.-J."/>
            <person name="Ramirez L."/>
            <person name="Alfaro M."/>
            <person name="Sun H."/>
            <person name="Tritt A."/>
            <person name="Yoshinaga Y."/>
            <person name="Zwiers L.-H."/>
            <person name="Turgeon B."/>
            <person name="Goodwin S."/>
            <person name="Spatafora J."/>
            <person name="Crous P."/>
            <person name="Grigoriev I."/>
        </authorList>
    </citation>
    <scope>NUCLEOTIDE SEQUENCE</scope>
    <source>
        <strain evidence="1">ATCC 200398</strain>
    </source>
</reference>
<dbReference type="EMBL" id="MU003493">
    <property type="protein sequence ID" value="KAF2476857.1"/>
    <property type="molecule type" value="Genomic_DNA"/>
</dbReference>
<name>A0ACB6REV0_9PLEO</name>
<accession>A0ACB6REV0</accession>
<evidence type="ECO:0000313" key="2">
    <source>
        <dbReference type="Proteomes" id="UP000799755"/>
    </source>
</evidence>
<comment type="caution">
    <text evidence="1">The sequence shown here is derived from an EMBL/GenBank/DDBJ whole genome shotgun (WGS) entry which is preliminary data.</text>
</comment>
<protein>
    <submittedName>
        <fullName evidence="1">Uncharacterized protein</fullName>
    </submittedName>
</protein>
<dbReference type="Proteomes" id="UP000799755">
    <property type="component" value="Unassembled WGS sequence"/>
</dbReference>
<organism evidence="1 2">
    <name type="scientific">Lindgomyces ingoldianus</name>
    <dbReference type="NCBI Taxonomy" id="673940"/>
    <lineage>
        <taxon>Eukaryota</taxon>
        <taxon>Fungi</taxon>
        <taxon>Dikarya</taxon>
        <taxon>Ascomycota</taxon>
        <taxon>Pezizomycotina</taxon>
        <taxon>Dothideomycetes</taxon>
        <taxon>Pleosporomycetidae</taxon>
        <taxon>Pleosporales</taxon>
        <taxon>Lindgomycetaceae</taxon>
        <taxon>Lindgomyces</taxon>
    </lineage>
</organism>
<gene>
    <name evidence="1" type="ORF">BDR25DRAFT_41710</name>
</gene>
<sequence length="139" mass="15179">MVRDLGFGFGIWDLPPEALTRGDSTNTINFPTCGSQLSIEVGFGSACTPQSDLVASAGNMEADANPSIISSNPTNPWKCFYFQVALLIKRDLVYYLPVPPSGCFFSWLGLAFFRNYTKDSLIPSGDTLQVIIISSIAKW</sequence>
<evidence type="ECO:0000313" key="1">
    <source>
        <dbReference type="EMBL" id="KAF2476857.1"/>
    </source>
</evidence>
<proteinExistence type="predicted"/>